<keyword evidence="5" id="KW-0411">Iron-sulfur</keyword>
<dbReference type="GO" id="GO:0005634">
    <property type="term" value="C:nucleus"/>
    <property type="evidence" value="ECO:0007669"/>
    <property type="project" value="TreeGrafter"/>
</dbReference>
<dbReference type="PANTHER" id="PTHR11135">
    <property type="entry name" value="HISTONE ACETYLTRANSFERASE-RELATED"/>
    <property type="match status" value="1"/>
</dbReference>
<evidence type="ECO:0000259" key="6">
    <source>
        <dbReference type="Pfam" id="PF23613"/>
    </source>
</evidence>
<dbReference type="Proteomes" id="UP000789572">
    <property type="component" value="Unassembled WGS sequence"/>
</dbReference>
<name>A0A9N9BZ34_9GLOM</name>
<keyword evidence="2" id="KW-0949">S-adenosyl-L-methionine</keyword>
<dbReference type="GO" id="GO:0051539">
    <property type="term" value="F:4 iron, 4 sulfur cluster binding"/>
    <property type="evidence" value="ECO:0007669"/>
    <property type="project" value="UniProtKB-KW"/>
</dbReference>
<sequence length="114" mass="12483">MIGSVLVLWNKGPTQTELMVKACAEIVNELITAHENNKDVNLNGLKTKYSKRNKLKNQPKLVDIIAAIPEAYRKALLPKLKAKPVRTASGIAVVAVMCKPHRCPHIAMTGNVCV</sequence>
<protein>
    <submittedName>
        <fullName evidence="7">734_t:CDS:1</fullName>
    </submittedName>
</protein>
<evidence type="ECO:0000256" key="1">
    <source>
        <dbReference type="ARBA" id="ARBA00022485"/>
    </source>
</evidence>
<proteinExistence type="predicted"/>
<evidence type="ECO:0000256" key="2">
    <source>
        <dbReference type="ARBA" id="ARBA00022691"/>
    </source>
</evidence>
<evidence type="ECO:0000313" key="8">
    <source>
        <dbReference type="Proteomes" id="UP000789572"/>
    </source>
</evidence>
<accession>A0A9N9BZ34</accession>
<keyword evidence="8" id="KW-1185">Reference proteome</keyword>
<evidence type="ECO:0000256" key="3">
    <source>
        <dbReference type="ARBA" id="ARBA00022723"/>
    </source>
</evidence>
<dbReference type="Pfam" id="PF23613">
    <property type="entry name" value="ELP3_N"/>
    <property type="match status" value="1"/>
</dbReference>
<keyword evidence="1" id="KW-0004">4Fe-4S</keyword>
<comment type="caution">
    <text evidence="7">The sequence shown here is derived from an EMBL/GenBank/DDBJ whole genome shotgun (WGS) entry which is preliminary data.</text>
</comment>
<dbReference type="GO" id="GO:0002926">
    <property type="term" value="P:tRNA wobble base 5-methoxycarbonylmethyl-2-thiouridinylation"/>
    <property type="evidence" value="ECO:0007669"/>
    <property type="project" value="TreeGrafter"/>
</dbReference>
<feature type="domain" description="ELP3-like N-terminal" evidence="6">
    <location>
        <begin position="19"/>
        <end position="88"/>
    </location>
</feature>
<keyword evidence="4" id="KW-0408">Iron</keyword>
<dbReference type="GO" id="GO:0033588">
    <property type="term" value="C:elongator holoenzyme complex"/>
    <property type="evidence" value="ECO:0007669"/>
    <property type="project" value="TreeGrafter"/>
</dbReference>
<evidence type="ECO:0000256" key="5">
    <source>
        <dbReference type="ARBA" id="ARBA00023014"/>
    </source>
</evidence>
<keyword evidence="3" id="KW-0479">Metal-binding</keyword>
<dbReference type="EMBL" id="CAJVPJ010001287">
    <property type="protein sequence ID" value="CAG8584830.1"/>
    <property type="molecule type" value="Genomic_DNA"/>
</dbReference>
<reference evidence="7" key="1">
    <citation type="submission" date="2021-06" db="EMBL/GenBank/DDBJ databases">
        <authorList>
            <person name="Kallberg Y."/>
            <person name="Tangrot J."/>
            <person name="Rosling A."/>
        </authorList>
    </citation>
    <scope>NUCLEOTIDE SEQUENCE</scope>
    <source>
        <strain evidence="7">IA702</strain>
    </source>
</reference>
<dbReference type="GO" id="GO:0005737">
    <property type="term" value="C:cytoplasm"/>
    <property type="evidence" value="ECO:0007669"/>
    <property type="project" value="TreeGrafter"/>
</dbReference>
<dbReference type="InterPro" id="IPR056591">
    <property type="entry name" value="ELP3-like_N"/>
</dbReference>
<evidence type="ECO:0000313" key="7">
    <source>
        <dbReference type="EMBL" id="CAG8584830.1"/>
    </source>
</evidence>
<organism evidence="7 8">
    <name type="scientific">Paraglomus occultum</name>
    <dbReference type="NCBI Taxonomy" id="144539"/>
    <lineage>
        <taxon>Eukaryota</taxon>
        <taxon>Fungi</taxon>
        <taxon>Fungi incertae sedis</taxon>
        <taxon>Mucoromycota</taxon>
        <taxon>Glomeromycotina</taxon>
        <taxon>Glomeromycetes</taxon>
        <taxon>Paraglomerales</taxon>
        <taxon>Paraglomeraceae</taxon>
        <taxon>Paraglomus</taxon>
    </lineage>
</organism>
<dbReference type="AlphaFoldDB" id="A0A9N9BZ34"/>
<dbReference type="InterPro" id="IPR039661">
    <property type="entry name" value="ELP3"/>
</dbReference>
<dbReference type="OrthoDB" id="2348261at2759"/>
<evidence type="ECO:0000256" key="4">
    <source>
        <dbReference type="ARBA" id="ARBA00023004"/>
    </source>
</evidence>
<gene>
    <name evidence="7" type="ORF">POCULU_LOCUS6673</name>
</gene>
<dbReference type="GO" id="GO:0046872">
    <property type="term" value="F:metal ion binding"/>
    <property type="evidence" value="ECO:0007669"/>
    <property type="project" value="UniProtKB-KW"/>
</dbReference>
<feature type="non-terminal residue" evidence="7">
    <location>
        <position position="1"/>
    </location>
</feature>
<dbReference type="PANTHER" id="PTHR11135:SF0">
    <property type="entry name" value="ELONGATOR COMPLEX PROTEIN 3"/>
    <property type="match status" value="1"/>
</dbReference>